<feature type="domain" description="C-type lectin" evidence="2">
    <location>
        <begin position="36"/>
        <end position="162"/>
    </location>
</feature>
<dbReference type="CDD" id="cd00037">
    <property type="entry name" value="CLECT"/>
    <property type="match status" value="1"/>
</dbReference>
<dbReference type="Pfam" id="PF00059">
    <property type="entry name" value="Lectin_C"/>
    <property type="match status" value="1"/>
</dbReference>
<feature type="chain" id="PRO_5044537628" description="C-type lectin domain-containing protein" evidence="1">
    <location>
        <begin position="23"/>
        <end position="165"/>
    </location>
</feature>
<reference evidence="3" key="1">
    <citation type="journal article" date="2014" name="BMC Genomics">
        <title>Characterizing the developmental transcriptome of the oriental fruit fly, Bactrocera dorsalis (Diptera: Tephritidae) through comparative genomic analysis with Drosophila melanogaster utilizing modENCODE datasets.</title>
        <authorList>
            <person name="Geib S.M."/>
            <person name="Calla B."/>
            <person name="Hall B."/>
            <person name="Hou S."/>
            <person name="Manoukis N.C."/>
        </authorList>
    </citation>
    <scope>NUCLEOTIDE SEQUENCE</scope>
    <source>
        <strain evidence="3">Punador</strain>
    </source>
</reference>
<proteinExistence type="predicted"/>
<dbReference type="Gene3D" id="3.10.100.10">
    <property type="entry name" value="Mannose-Binding Protein A, subunit A"/>
    <property type="match status" value="1"/>
</dbReference>
<dbReference type="PANTHER" id="PTHR22802:SF456">
    <property type="entry name" value="FI01427P"/>
    <property type="match status" value="1"/>
</dbReference>
<sequence length="165" mass="19548">MSWKIFLLQVFITVLYFASLLAQEGEYKFSNKDADYLVVNDKKSWEDAKKYCKENKQMQLVSFETQEKLVKFIIFLYKYDFLQSQNVHPDSPFVFAYWTSGNNLENPNKFIWDTVQMPVEYFHWLNNREEAPGGKGCILMGLKTFGRWTNASCDEPHLFICEKPH</sequence>
<evidence type="ECO:0000256" key="1">
    <source>
        <dbReference type="SAM" id="SignalP"/>
    </source>
</evidence>
<dbReference type="OrthoDB" id="6369810at2759"/>
<dbReference type="InterPro" id="IPR051004">
    <property type="entry name" value="DC-SIGN_domain-containing"/>
</dbReference>
<dbReference type="InterPro" id="IPR016187">
    <property type="entry name" value="CTDL_fold"/>
</dbReference>
<dbReference type="InterPro" id="IPR016186">
    <property type="entry name" value="C-type_lectin-like/link_sf"/>
</dbReference>
<dbReference type="SUPFAM" id="SSF56436">
    <property type="entry name" value="C-type lectin-like"/>
    <property type="match status" value="1"/>
</dbReference>
<protein>
    <recommendedName>
        <fullName evidence="2">C-type lectin domain-containing protein</fullName>
    </recommendedName>
</protein>
<dbReference type="InterPro" id="IPR001304">
    <property type="entry name" value="C-type_lectin-like"/>
</dbReference>
<feature type="signal peptide" evidence="1">
    <location>
        <begin position="1"/>
        <end position="22"/>
    </location>
</feature>
<name>A0A034WMR2_BACDO</name>
<dbReference type="EMBL" id="GAKP01002116">
    <property type="protein sequence ID" value="JAC56836.1"/>
    <property type="molecule type" value="Transcribed_RNA"/>
</dbReference>
<dbReference type="SMART" id="SM00034">
    <property type="entry name" value="CLECT"/>
    <property type="match status" value="1"/>
</dbReference>
<keyword evidence="1" id="KW-0732">Signal</keyword>
<organism evidence="3">
    <name type="scientific">Bactrocera dorsalis</name>
    <name type="common">Oriental fruit fly</name>
    <name type="synonym">Dacus dorsalis</name>
    <dbReference type="NCBI Taxonomy" id="27457"/>
    <lineage>
        <taxon>Eukaryota</taxon>
        <taxon>Metazoa</taxon>
        <taxon>Ecdysozoa</taxon>
        <taxon>Arthropoda</taxon>
        <taxon>Hexapoda</taxon>
        <taxon>Insecta</taxon>
        <taxon>Pterygota</taxon>
        <taxon>Neoptera</taxon>
        <taxon>Endopterygota</taxon>
        <taxon>Diptera</taxon>
        <taxon>Brachycera</taxon>
        <taxon>Muscomorpha</taxon>
        <taxon>Tephritoidea</taxon>
        <taxon>Tephritidae</taxon>
        <taxon>Bactrocera</taxon>
        <taxon>Bactrocera</taxon>
    </lineage>
</organism>
<accession>A0A034WMR2</accession>
<dbReference type="AlphaFoldDB" id="A0A034WMR2"/>
<evidence type="ECO:0000313" key="3">
    <source>
        <dbReference type="EMBL" id="JAC56836.1"/>
    </source>
</evidence>
<dbReference type="PROSITE" id="PS50041">
    <property type="entry name" value="C_TYPE_LECTIN_2"/>
    <property type="match status" value="1"/>
</dbReference>
<evidence type="ECO:0000259" key="2">
    <source>
        <dbReference type="PROSITE" id="PS50041"/>
    </source>
</evidence>
<dbReference type="PANTHER" id="PTHR22802">
    <property type="entry name" value="C-TYPE LECTIN SUPERFAMILY MEMBER"/>
    <property type="match status" value="1"/>
</dbReference>